<comment type="similarity">
    <text evidence="2">Belongs to the germin family.</text>
</comment>
<feature type="domain" description="Cupin type-1" evidence="7">
    <location>
        <begin position="128"/>
        <end position="277"/>
    </location>
</feature>
<dbReference type="PRINTS" id="PR00325">
    <property type="entry name" value="GERMIN"/>
</dbReference>
<evidence type="ECO:0000256" key="3">
    <source>
        <dbReference type="ARBA" id="ARBA00022525"/>
    </source>
</evidence>
<evidence type="ECO:0000256" key="5">
    <source>
        <dbReference type="ARBA" id="ARBA00023211"/>
    </source>
</evidence>
<dbReference type="Proteomes" id="UP000019471">
    <property type="component" value="Unassembled WGS sequence"/>
</dbReference>
<dbReference type="SUPFAM" id="SSF51182">
    <property type="entry name" value="RmlC-like cupins"/>
    <property type="match status" value="1"/>
</dbReference>
<dbReference type="SMART" id="SM00835">
    <property type="entry name" value="Cupin_1"/>
    <property type="match status" value="1"/>
</dbReference>
<dbReference type="Gene3D" id="2.60.120.10">
    <property type="entry name" value="Jelly Rolls"/>
    <property type="match status" value="1"/>
</dbReference>
<dbReference type="InterPro" id="IPR001929">
    <property type="entry name" value="Germin"/>
</dbReference>
<organism evidence="8 9">
    <name type="scientific">Cladophialophora psammophila CBS 110553</name>
    <dbReference type="NCBI Taxonomy" id="1182543"/>
    <lineage>
        <taxon>Eukaryota</taxon>
        <taxon>Fungi</taxon>
        <taxon>Dikarya</taxon>
        <taxon>Ascomycota</taxon>
        <taxon>Pezizomycotina</taxon>
        <taxon>Eurotiomycetes</taxon>
        <taxon>Chaetothyriomycetidae</taxon>
        <taxon>Chaetothyriales</taxon>
        <taxon>Herpotrichiellaceae</taxon>
        <taxon>Cladophialophora</taxon>
    </lineage>
</organism>
<dbReference type="PANTHER" id="PTHR31238">
    <property type="entry name" value="GERMIN-LIKE PROTEIN SUBFAMILY 3 MEMBER 3"/>
    <property type="match status" value="1"/>
</dbReference>
<dbReference type="InterPro" id="IPR006045">
    <property type="entry name" value="Cupin_1"/>
</dbReference>
<dbReference type="AlphaFoldDB" id="W9VHP8"/>
<name>W9VHP8_9EURO</name>
<dbReference type="STRING" id="1182543.W9VHP8"/>
<accession>W9VHP8</accession>
<dbReference type="OrthoDB" id="1921208at2759"/>
<keyword evidence="3" id="KW-0964">Secreted</keyword>
<evidence type="ECO:0000256" key="6">
    <source>
        <dbReference type="SAM" id="SignalP"/>
    </source>
</evidence>
<dbReference type="HOGENOM" id="CLU_061239_1_0_1"/>
<feature type="signal peptide" evidence="6">
    <location>
        <begin position="1"/>
        <end position="17"/>
    </location>
</feature>
<dbReference type="eggNOG" id="ENOG502QQ4A">
    <property type="taxonomic scope" value="Eukaryota"/>
</dbReference>
<gene>
    <name evidence="8" type="ORF">A1O5_12752</name>
</gene>
<sequence>MHSKSLLVAAFAAAAAATPLGTGSSWQSSSSSSAPPYPTSTGGYSMTTSYYSSAPTGYSSAASYSSGGKYSAGGSWGSSSTVLGNPTASPNPVPTAGTVGKLLTEDTRVARFKEIQSEIAAGNLALKFDFNPAANPAVTAGKGGQVDLANRANFPVLTDLGISAAGIFFQPCGLNTPHIHPDATEFFTVATNNNITTGFVLENGLATEFSTSLTQFQGTVFPMGSIHWQQNNDCTPAVAIAGLNSEDPGASSIAQNFLINTDSAVVDATLGFPKQIDSSNFAQFKANIPASLALGVEECLIRCKINY</sequence>
<keyword evidence="5" id="KW-0464">Manganese</keyword>
<dbReference type="EMBL" id="AMGX01000037">
    <property type="protein sequence ID" value="EXJ55013.1"/>
    <property type="molecule type" value="Genomic_DNA"/>
</dbReference>
<keyword evidence="4" id="KW-0479">Metal-binding</keyword>
<feature type="chain" id="PRO_5004931271" description="Cupin type-1 domain-containing protein" evidence="6">
    <location>
        <begin position="18"/>
        <end position="307"/>
    </location>
</feature>
<comment type="caution">
    <text evidence="8">The sequence shown here is derived from an EMBL/GenBank/DDBJ whole genome shotgun (WGS) entry which is preliminary data.</text>
</comment>
<dbReference type="InterPro" id="IPR014710">
    <property type="entry name" value="RmlC-like_jellyroll"/>
</dbReference>
<evidence type="ECO:0000313" key="9">
    <source>
        <dbReference type="Proteomes" id="UP000019471"/>
    </source>
</evidence>
<keyword evidence="6" id="KW-0732">Signal</keyword>
<dbReference type="RefSeq" id="XP_007751511.1">
    <property type="nucleotide sequence ID" value="XM_007753321.1"/>
</dbReference>
<evidence type="ECO:0000256" key="2">
    <source>
        <dbReference type="ARBA" id="ARBA00007456"/>
    </source>
</evidence>
<evidence type="ECO:0000259" key="7">
    <source>
        <dbReference type="SMART" id="SM00835"/>
    </source>
</evidence>
<evidence type="ECO:0000256" key="1">
    <source>
        <dbReference type="ARBA" id="ARBA00004613"/>
    </source>
</evidence>
<dbReference type="CDD" id="cd02241">
    <property type="entry name" value="cupin_OxOx"/>
    <property type="match status" value="1"/>
</dbReference>
<proteinExistence type="inferred from homology"/>
<dbReference type="Pfam" id="PF00190">
    <property type="entry name" value="Cupin_1"/>
    <property type="match status" value="1"/>
</dbReference>
<reference evidence="8 9" key="1">
    <citation type="submission" date="2013-03" db="EMBL/GenBank/DDBJ databases">
        <title>The Genome Sequence of Cladophialophora psammophila CBS 110553.</title>
        <authorList>
            <consortium name="The Broad Institute Genomics Platform"/>
            <person name="Cuomo C."/>
            <person name="de Hoog S."/>
            <person name="Gorbushina A."/>
            <person name="Walker B."/>
            <person name="Young S.K."/>
            <person name="Zeng Q."/>
            <person name="Gargeya S."/>
            <person name="Fitzgerald M."/>
            <person name="Haas B."/>
            <person name="Abouelleil A."/>
            <person name="Allen A.W."/>
            <person name="Alvarado L."/>
            <person name="Arachchi H.M."/>
            <person name="Berlin A.M."/>
            <person name="Chapman S.B."/>
            <person name="Gainer-Dewar J."/>
            <person name="Goldberg J."/>
            <person name="Griggs A."/>
            <person name="Gujja S."/>
            <person name="Hansen M."/>
            <person name="Howarth C."/>
            <person name="Imamovic A."/>
            <person name="Ireland A."/>
            <person name="Larimer J."/>
            <person name="McCowan C."/>
            <person name="Murphy C."/>
            <person name="Pearson M."/>
            <person name="Poon T.W."/>
            <person name="Priest M."/>
            <person name="Roberts A."/>
            <person name="Saif S."/>
            <person name="Shea T."/>
            <person name="Sisk P."/>
            <person name="Sykes S."/>
            <person name="Wortman J."/>
            <person name="Nusbaum C."/>
            <person name="Birren B."/>
        </authorList>
    </citation>
    <scope>NUCLEOTIDE SEQUENCE [LARGE SCALE GENOMIC DNA]</scope>
    <source>
        <strain evidence="8 9">CBS 110553</strain>
    </source>
</reference>
<evidence type="ECO:0000256" key="4">
    <source>
        <dbReference type="ARBA" id="ARBA00022723"/>
    </source>
</evidence>
<comment type="subcellular location">
    <subcellularLocation>
        <location evidence="1">Secreted</location>
    </subcellularLocation>
</comment>
<evidence type="ECO:0000313" key="8">
    <source>
        <dbReference type="EMBL" id="EXJ55013.1"/>
    </source>
</evidence>
<protein>
    <recommendedName>
        <fullName evidence="7">Cupin type-1 domain-containing protein</fullName>
    </recommendedName>
</protein>
<dbReference type="GeneID" id="19197438"/>
<keyword evidence="9" id="KW-1185">Reference proteome</keyword>
<dbReference type="GO" id="GO:0030145">
    <property type="term" value="F:manganese ion binding"/>
    <property type="evidence" value="ECO:0007669"/>
    <property type="project" value="InterPro"/>
</dbReference>
<dbReference type="GO" id="GO:0005576">
    <property type="term" value="C:extracellular region"/>
    <property type="evidence" value="ECO:0007669"/>
    <property type="project" value="UniProtKB-SubCell"/>
</dbReference>
<dbReference type="InterPro" id="IPR011051">
    <property type="entry name" value="RmlC_Cupin_sf"/>
</dbReference>